<keyword evidence="7" id="KW-1185">Reference proteome</keyword>
<dbReference type="PROSITE" id="PS00217">
    <property type="entry name" value="SUGAR_TRANSPORT_2"/>
    <property type="match status" value="1"/>
</dbReference>
<reference evidence="6" key="1">
    <citation type="journal article" date="2016" name="Insect Biochem. Mol. Biol.">
        <title>Multifaceted biological insights from a draft genome sequence of the tobacco hornworm moth, Manduca sexta.</title>
        <authorList>
            <person name="Kanost M.R."/>
            <person name="Arrese E.L."/>
            <person name="Cao X."/>
            <person name="Chen Y.R."/>
            <person name="Chellapilla S."/>
            <person name="Goldsmith M.R."/>
            <person name="Grosse-Wilde E."/>
            <person name="Heckel D.G."/>
            <person name="Herndon N."/>
            <person name="Jiang H."/>
            <person name="Papanicolaou A."/>
            <person name="Qu J."/>
            <person name="Soulages J.L."/>
            <person name="Vogel H."/>
            <person name="Walters J."/>
            <person name="Waterhouse R.M."/>
            <person name="Ahn S.J."/>
            <person name="Almeida F.C."/>
            <person name="An C."/>
            <person name="Aqrawi P."/>
            <person name="Bretschneider A."/>
            <person name="Bryant W.B."/>
            <person name="Bucks S."/>
            <person name="Chao H."/>
            <person name="Chevignon G."/>
            <person name="Christen J.M."/>
            <person name="Clarke D.F."/>
            <person name="Dittmer N.T."/>
            <person name="Ferguson L.C.F."/>
            <person name="Garavelou S."/>
            <person name="Gordon K.H.J."/>
            <person name="Gunaratna R.T."/>
            <person name="Han Y."/>
            <person name="Hauser F."/>
            <person name="He Y."/>
            <person name="Heidel-Fischer H."/>
            <person name="Hirsh A."/>
            <person name="Hu Y."/>
            <person name="Jiang H."/>
            <person name="Kalra D."/>
            <person name="Klinner C."/>
            <person name="Konig C."/>
            <person name="Kovar C."/>
            <person name="Kroll A.R."/>
            <person name="Kuwar S.S."/>
            <person name="Lee S.L."/>
            <person name="Lehman R."/>
            <person name="Li K."/>
            <person name="Li Z."/>
            <person name="Liang H."/>
            <person name="Lovelace S."/>
            <person name="Lu Z."/>
            <person name="Mansfield J.H."/>
            <person name="McCulloch K.J."/>
            <person name="Mathew T."/>
            <person name="Morton B."/>
            <person name="Muzny D.M."/>
            <person name="Neunemann D."/>
            <person name="Ongeri F."/>
            <person name="Pauchet Y."/>
            <person name="Pu L.L."/>
            <person name="Pyrousis I."/>
            <person name="Rao X.J."/>
            <person name="Redding A."/>
            <person name="Roesel C."/>
            <person name="Sanchez-Gracia A."/>
            <person name="Schaack S."/>
            <person name="Shukla A."/>
            <person name="Tetreau G."/>
            <person name="Wang Y."/>
            <person name="Xiong G.H."/>
            <person name="Traut W."/>
            <person name="Walsh T.K."/>
            <person name="Worley K.C."/>
            <person name="Wu D."/>
            <person name="Wu W."/>
            <person name="Wu Y.Q."/>
            <person name="Zhang X."/>
            <person name="Zou Z."/>
            <person name="Zucker H."/>
            <person name="Briscoe A.D."/>
            <person name="Burmester T."/>
            <person name="Clem R.J."/>
            <person name="Feyereisen R."/>
            <person name="Grimmelikhuijzen C.J.P."/>
            <person name="Hamodrakas S.J."/>
            <person name="Hansson B.S."/>
            <person name="Huguet E."/>
            <person name="Jermiin L.S."/>
            <person name="Lan Q."/>
            <person name="Lehman H.K."/>
            <person name="Lorenzen M."/>
            <person name="Merzendorfer H."/>
            <person name="Michalopoulos I."/>
            <person name="Morton D.B."/>
            <person name="Muthukrishnan S."/>
            <person name="Oakeshott J.G."/>
            <person name="Palmer W."/>
            <person name="Park Y."/>
            <person name="Passarelli A.L."/>
            <person name="Rozas J."/>
            <person name="Schwartz L.M."/>
            <person name="Smith W."/>
            <person name="Southgate A."/>
            <person name="Vilcinskas A."/>
            <person name="Vogt R."/>
            <person name="Wang P."/>
            <person name="Werren J."/>
            <person name="Yu X.Q."/>
            <person name="Zhou J.J."/>
            <person name="Brown S.J."/>
            <person name="Scherer S.E."/>
            <person name="Richards S."/>
            <person name="Blissard G.W."/>
        </authorList>
    </citation>
    <scope>NUCLEOTIDE SEQUENCE</scope>
</reference>
<keyword evidence="3 5" id="KW-1133">Transmembrane helix</keyword>
<feature type="transmembrane region" description="Helical" evidence="5">
    <location>
        <begin position="314"/>
        <end position="332"/>
    </location>
</feature>
<evidence type="ECO:0000256" key="3">
    <source>
        <dbReference type="ARBA" id="ARBA00022989"/>
    </source>
</evidence>
<feature type="transmembrane region" description="Helical" evidence="5">
    <location>
        <begin position="84"/>
        <end position="103"/>
    </location>
</feature>
<feature type="transmembrane region" description="Helical" evidence="5">
    <location>
        <begin position="378"/>
        <end position="396"/>
    </location>
</feature>
<dbReference type="InterPro" id="IPR050549">
    <property type="entry name" value="MFS_Trehalose_Transporter"/>
</dbReference>
<organism evidence="6 7">
    <name type="scientific">Manduca sexta</name>
    <name type="common">Tobacco hawkmoth</name>
    <name type="synonym">Tobacco hornworm</name>
    <dbReference type="NCBI Taxonomy" id="7130"/>
    <lineage>
        <taxon>Eukaryota</taxon>
        <taxon>Metazoa</taxon>
        <taxon>Ecdysozoa</taxon>
        <taxon>Arthropoda</taxon>
        <taxon>Hexapoda</taxon>
        <taxon>Insecta</taxon>
        <taxon>Pterygota</taxon>
        <taxon>Neoptera</taxon>
        <taxon>Endopterygota</taxon>
        <taxon>Lepidoptera</taxon>
        <taxon>Glossata</taxon>
        <taxon>Ditrysia</taxon>
        <taxon>Bombycoidea</taxon>
        <taxon>Sphingidae</taxon>
        <taxon>Sphinginae</taxon>
        <taxon>Sphingini</taxon>
        <taxon>Manduca</taxon>
    </lineage>
</organism>
<dbReference type="InterPro" id="IPR005829">
    <property type="entry name" value="Sugar_transporter_CS"/>
</dbReference>
<dbReference type="EMBL" id="JH668656">
    <property type="protein sequence ID" value="KAG6460118.1"/>
    <property type="molecule type" value="Genomic_DNA"/>
</dbReference>
<feature type="transmembrane region" description="Helical" evidence="5">
    <location>
        <begin position="109"/>
        <end position="129"/>
    </location>
</feature>
<comment type="subcellular location">
    <subcellularLocation>
        <location evidence="1">Membrane</location>
        <topology evidence="1">Multi-pass membrane protein</topology>
    </subcellularLocation>
</comment>
<accession>A0A921ZMP9</accession>
<dbReference type="Gene3D" id="1.20.1250.20">
    <property type="entry name" value="MFS general substrate transporter like domains"/>
    <property type="match status" value="1"/>
</dbReference>
<dbReference type="PANTHER" id="PTHR48021">
    <property type="match status" value="1"/>
</dbReference>
<evidence type="ECO:0000256" key="2">
    <source>
        <dbReference type="ARBA" id="ARBA00022692"/>
    </source>
</evidence>
<evidence type="ECO:0000256" key="4">
    <source>
        <dbReference type="ARBA" id="ARBA00023136"/>
    </source>
</evidence>
<evidence type="ECO:0000256" key="1">
    <source>
        <dbReference type="ARBA" id="ARBA00004141"/>
    </source>
</evidence>
<dbReference type="AlphaFoldDB" id="A0A921ZMP9"/>
<proteinExistence type="predicted"/>
<comment type="caution">
    <text evidence="6">The sequence shown here is derived from an EMBL/GenBank/DDBJ whole genome shotgun (WGS) entry which is preliminary data.</text>
</comment>
<feature type="transmembrane region" description="Helical" evidence="5">
    <location>
        <begin position="20"/>
        <end position="43"/>
    </location>
</feature>
<feature type="transmembrane region" description="Helical" evidence="5">
    <location>
        <begin position="166"/>
        <end position="184"/>
    </location>
</feature>
<feature type="transmembrane region" description="Helical" evidence="5">
    <location>
        <begin position="344"/>
        <end position="366"/>
    </location>
</feature>
<dbReference type="SUPFAM" id="SSF103473">
    <property type="entry name" value="MFS general substrate transporter"/>
    <property type="match status" value="1"/>
</dbReference>
<reference evidence="6" key="2">
    <citation type="submission" date="2020-12" db="EMBL/GenBank/DDBJ databases">
        <authorList>
            <person name="Kanost M."/>
        </authorList>
    </citation>
    <scope>NUCLEOTIDE SEQUENCE</scope>
</reference>
<dbReference type="GO" id="GO:0022857">
    <property type="term" value="F:transmembrane transporter activity"/>
    <property type="evidence" value="ECO:0007669"/>
    <property type="project" value="InterPro"/>
</dbReference>
<gene>
    <name evidence="6" type="ORF">O3G_MSEX011790</name>
</gene>
<dbReference type="InterPro" id="IPR005828">
    <property type="entry name" value="MFS_sugar_transport-like"/>
</dbReference>
<sequence>MVYTISGEVNEDKGTLWRELLVAFVASLPFFTHGVETTILTASAHTGHFIRSDDVPWSTTILVLVAGISGPFCCYIINRFGRQCGVFIVSFVQGTSLIPLFLLNETSSLILHGFAGLSSGALFTILPTYIRETSSPKIRGISMTLIMAMITAGYMMKLVMSPEERRYLIAALVMCQVMCMLVIVESPNYLVMKGKFETAQKRIAVLKGLPEDNGNVKSHLEELKAESERVKSCAKLSVISLYRNKIWWDSLKMALVLHTTMVLCGNVVFLDQKKSLVQLKLVDSDPQNILVLSAMFAGGLFTLVSSIIIDRKYILTLGYVLMALSSGTIAVYTQADLTVYTLRWIPVASLAVLVFGYGVSWALPFIITVEVFNFEIQATILGTIFTYSQAIKLLHIHTFKYIENYVGVYTMFYIFASINLYGAVYSLFIVPNTRHKSMKQIEKQIKRIPLPA</sequence>
<feature type="transmembrane region" description="Helical" evidence="5">
    <location>
        <begin position="408"/>
        <end position="430"/>
    </location>
</feature>
<feature type="transmembrane region" description="Helical" evidence="5">
    <location>
        <begin position="251"/>
        <end position="269"/>
    </location>
</feature>
<dbReference type="Pfam" id="PF00083">
    <property type="entry name" value="Sugar_tr"/>
    <property type="match status" value="1"/>
</dbReference>
<dbReference type="Proteomes" id="UP000791440">
    <property type="component" value="Unassembled WGS sequence"/>
</dbReference>
<feature type="transmembrane region" description="Helical" evidence="5">
    <location>
        <begin position="141"/>
        <end position="160"/>
    </location>
</feature>
<dbReference type="InterPro" id="IPR036259">
    <property type="entry name" value="MFS_trans_sf"/>
</dbReference>
<keyword evidence="2 5" id="KW-0812">Transmembrane</keyword>
<keyword evidence="4 5" id="KW-0472">Membrane</keyword>
<name>A0A921ZMP9_MANSE</name>
<dbReference type="GO" id="GO:0016020">
    <property type="term" value="C:membrane"/>
    <property type="evidence" value="ECO:0007669"/>
    <property type="project" value="UniProtKB-SubCell"/>
</dbReference>
<evidence type="ECO:0000313" key="7">
    <source>
        <dbReference type="Proteomes" id="UP000791440"/>
    </source>
</evidence>
<feature type="transmembrane region" description="Helical" evidence="5">
    <location>
        <begin position="289"/>
        <end position="309"/>
    </location>
</feature>
<evidence type="ECO:0000256" key="5">
    <source>
        <dbReference type="SAM" id="Phobius"/>
    </source>
</evidence>
<protein>
    <submittedName>
        <fullName evidence="6">Uncharacterized protein</fullName>
    </submittedName>
</protein>
<feature type="transmembrane region" description="Helical" evidence="5">
    <location>
        <begin position="55"/>
        <end position="77"/>
    </location>
</feature>
<dbReference type="PANTHER" id="PTHR48021:SF46">
    <property type="entry name" value="MAJOR FACILITATOR SUPERFAMILY (MFS) PROFILE DOMAIN-CONTAINING PROTEIN"/>
    <property type="match status" value="1"/>
</dbReference>
<evidence type="ECO:0000313" key="6">
    <source>
        <dbReference type="EMBL" id="KAG6460118.1"/>
    </source>
</evidence>